<keyword evidence="12" id="KW-1185">Reference proteome</keyword>
<organism evidence="11 12">
    <name type="scientific">Marivita lacus</name>
    <dbReference type="NCBI Taxonomy" id="1323742"/>
    <lineage>
        <taxon>Bacteria</taxon>
        <taxon>Pseudomonadati</taxon>
        <taxon>Pseudomonadota</taxon>
        <taxon>Alphaproteobacteria</taxon>
        <taxon>Rhodobacterales</taxon>
        <taxon>Roseobacteraceae</taxon>
        <taxon>Marivita</taxon>
    </lineage>
</organism>
<accession>A0ABQ1L591</accession>
<keyword evidence="7 10" id="KW-0283">Flagellar rotation</keyword>
<dbReference type="InterPro" id="IPR005503">
    <property type="entry name" value="FliL"/>
</dbReference>
<comment type="function">
    <text evidence="1 10">Controls the rotational direction of flagella during chemotaxis.</text>
</comment>
<keyword evidence="6 10" id="KW-0812">Transmembrane</keyword>
<keyword evidence="10" id="KW-0997">Cell inner membrane</keyword>
<evidence type="ECO:0000256" key="1">
    <source>
        <dbReference type="ARBA" id="ARBA00002254"/>
    </source>
</evidence>
<keyword evidence="11" id="KW-0282">Flagellum</keyword>
<keyword evidence="4" id="KW-1003">Cell membrane</keyword>
<dbReference type="RefSeq" id="WP_188483648.1">
    <property type="nucleotide sequence ID" value="NZ_BMFC01000013.1"/>
</dbReference>
<dbReference type="Proteomes" id="UP000645462">
    <property type="component" value="Unassembled WGS sequence"/>
</dbReference>
<evidence type="ECO:0000256" key="4">
    <source>
        <dbReference type="ARBA" id="ARBA00022475"/>
    </source>
</evidence>
<keyword evidence="5 10" id="KW-0145">Chemotaxis</keyword>
<evidence type="ECO:0000256" key="2">
    <source>
        <dbReference type="ARBA" id="ARBA00004162"/>
    </source>
</evidence>
<keyword evidence="9 10" id="KW-0472">Membrane</keyword>
<dbReference type="EMBL" id="BMFC01000013">
    <property type="protein sequence ID" value="GGC17575.1"/>
    <property type="molecule type" value="Genomic_DNA"/>
</dbReference>
<dbReference type="Pfam" id="PF03748">
    <property type="entry name" value="FliL"/>
    <property type="match status" value="1"/>
</dbReference>
<evidence type="ECO:0000256" key="5">
    <source>
        <dbReference type="ARBA" id="ARBA00022500"/>
    </source>
</evidence>
<sequence>MASVDPSEEDSGEGTRKSPKLGFFLSVVLCLAGAGLGFFSISSGLVSLSHAGTDKAKSHGAPTVAPDVAFVEIPTLIVTLPPGARNEHLRFTGLIEVPTGYEDEVMFLMPRIQDVLNGYLRALTIEDIEGAGALFRIRLQLFRRIVMVVGLGKANSLLVTEFILN</sequence>
<evidence type="ECO:0000313" key="12">
    <source>
        <dbReference type="Proteomes" id="UP000645462"/>
    </source>
</evidence>
<comment type="similarity">
    <text evidence="3 10">Belongs to the FliL family.</text>
</comment>
<name>A0ABQ1L591_9RHOB</name>
<reference evidence="12" key="1">
    <citation type="journal article" date="2019" name="Int. J. Syst. Evol. Microbiol.">
        <title>The Global Catalogue of Microorganisms (GCM) 10K type strain sequencing project: providing services to taxonomists for standard genome sequencing and annotation.</title>
        <authorList>
            <consortium name="The Broad Institute Genomics Platform"/>
            <consortium name="The Broad Institute Genome Sequencing Center for Infectious Disease"/>
            <person name="Wu L."/>
            <person name="Ma J."/>
        </authorList>
    </citation>
    <scope>NUCLEOTIDE SEQUENCE [LARGE SCALE GENOMIC DNA]</scope>
    <source>
        <strain evidence="12">CGMCC 1.12478</strain>
    </source>
</reference>
<comment type="subcellular location">
    <subcellularLocation>
        <location evidence="10">Cell inner membrane</location>
    </subcellularLocation>
    <subcellularLocation>
        <location evidence="2">Cell membrane</location>
        <topology evidence="2">Single-pass membrane protein</topology>
    </subcellularLocation>
</comment>
<protein>
    <recommendedName>
        <fullName evidence="10">Flagellar protein FliL</fullName>
    </recommendedName>
</protein>
<proteinExistence type="inferred from homology"/>
<evidence type="ECO:0000313" key="11">
    <source>
        <dbReference type="EMBL" id="GGC17575.1"/>
    </source>
</evidence>
<comment type="caution">
    <text evidence="11">The sequence shown here is derived from an EMBL/GenBank/DDBJ whole genome shotgun (WGS) entry which is preliminary data.</text>
</comment>
<evidence type="ECO:0000256" key="9">
    <source>
        <dbReference type="ARBA" id="ARBA00023136"/>
    </source>
</evidence>
<evidence type="ECO:0000256" key="8">
    <source>
        <dbReference type="ARBA" id="ARBA00022989"/>
    </source>
</evidence>
<feature type="transmembrane region" description="Helical" evidence="10">
    <location>
        <begin position="23"/>
        <end position="48"/>
    </location>
</feature>
<evidence type="ECO:0000256" key="3">
    <source>
        <dbReference type="ARBA" id="ARBA00008281"/>
    </source>
</evidence>
<evidence type="ECO:0000256" key="6">
    <source>
        <dbReference type="ARBA" id="ARBA00022692"/>
    </source>
</evidence>
<evidence type="ECO:0000256" key="10">
    <source>
        <dbReference type="RuleBase" id="RU364125"/>
    </source>
</evidence>
<keyword evidence="8 10" id="KW-1133">Transmembrane helix</keyword>
<evidence type="ECO:0000256" key="7">
    <source>
        <dbReference type="ARBA" id="ARBA00022779"/>
    </source>
</evidence>
<keyword evidence="11" id="KW-0969">Cilium</keyword>
<keyword evidence="11" id="KW-0966">Cell projection</keyword>
<gene>
    <name evidence="11" type="ORF">GCM10011363_37670</name>
</gene>